<organism evidence="2 3">
    <name type="scientific">Austropuccinia psidii MF-1</name>
    <dbReference type="NCBI Taxonomy" id="1389203"/>
    <lineage>
        <taxon>Eukaryota</taxon>
        <taxon>Fungi</taxon>
        <taxon>Dikarya</taxon>
        <taxon>Basidiomycota</taxon>
        <taxon>Pucciniomycotina</taxon>
        <taxon>Pucciniomycetes</taxon>
        <taxon>Pucciniales</taxon>
        <taxon>Sphaerophragmiaceae</taxon>
        <taxon>Austropuccinia</taxon>
    </lineage>
</organism>
<comment type="caution">
    <text evidence="2">The sequence shown here is derived from an EMBL/GenBank/DDBJ whole genome shotgun (WGS) entry which is preliminary data.</text>
</comment>
<reference evidence="2" key="1">
    <citation type="submission" date="2021-03" db="EMBL/GenBank/DDBJ databases">
        <title>Draft genome sequence of rust myrtle Austropuccinia psidii MF-1, a brazilian biotype.</title>
        <authorList>
            <person name="Quecine M.C."/>
            <person name="Pachon D.M.R."/>
            <person name="Bonatelli M.L."/>
            <person name="Correr F.H."/>
            <person name="Franceschini L.M."/>
            <person name="Leite T.F."/>
            <person name="Margarido G.R.A."/>
            <person name="Almeida C.A."/>
            <person name="Ferrarezi J.A."/>
            <person name="Labate C.A."/>
        </authorList>
    </citation>
    <scope>NUCLEOTIDE SEQUENCE</scope>
    <source>
        <strain evidence="2">MF-1</strain>
    </source>
</reference>
<gene>
    <name evidence="2" type="ORF">O181_102523</name>
</gene>
<keyword evidence="3" id="KW-1185">Reference proteome</keyword>
<protein>
    <submittedName>
        <fullName evidence="2">Uncharacterized protein</fullName>
    </submittedName>
</protein>
<proteinExistence type="predicted"/>
<accession>A0A9Q3JGH9</accession>
<name>A0A9Q3JGH9_9BASI</name>
<evidence type="ECO:0000313" key="3">
    <source>
        <dbReference type="Proteomes" id="UP000765509"/>
    </source>
</evidence>
<sequence length="109" mass="11870">MNLAQTPAIALNLGPNPSLKTFPAMLGKVGFYGPGPSLWAQAIWVKKWSHGPPENLALGGSSNPQRPKDPKKTPKGPKRLLIPNPSIMVMELARTQNTQEGPKWPKIQI</sequence>
<dbReference type="Proteomes" id="UP000765509">
    <property type="component" value="Unassembled WGS sequence"/>
</dbReference>
<feature type="region of interest" description="Disordered" evidence="1">
    <location>
        <begin position="53"/>
        <end position="81"/>
    </location>
</feature>
<evidence type="ECO:0000313" key="2">
    <source>
        <dbReference type="EMBL" id="MBW0562808.1"/>
    </source>
</evidence>
<dbReference type="AlphaFoldDB" id="A0A9Q3JGH9"/>
<dbReference type="EMBL" id="AVOT02073228">
    <property type="protein sequence ID" value="MBW0562808.1"/>
    <property type="molecule type" value="Genomic_DNA"/>
</dbReference>
<evidence type="ECO:0000256" key="1">
    <source>
        <dbReference type="SAM" id="MobiDB-lite"/>
    </source>
</evidence>